<comment type="catalytic activity">
    <reaction evidence="11">
        <text>ATP + H2O = ADP + phosphate + H(+)</text>
        <dbReference type="Rhea" id="RHEA:13065"/>
        <dbReference type="ChEBI" id="CHEBI:15377"/>
        <dbReference type="ChEBI" id="CHEBI:15378"/>
        <dbReference type="ChEBI" id="CHEBI:30616"/>
        <dbReference type="ChEBI" id="CHEBI:43474"/>
        <dbReference type="ChEBI" id="CHEBI:456216"/>
    </reaction>
</comment>
<dbReference type="InterPro" id="IPR036388">
    <property type="entry name" value="WH-like_DNA-bd_sf"/>
</dbReference>
<evidence type="ECO:0000256" key="3">
    <source>
        <dbReference type="ARBA" id="ARBA00022741"/>
    </source>
</evidence>
<protein>
    <recommendedName>
        <fullName evidence="11">ATP-dependent DNA helicase</fullName>
        <ecNumber evidence="11">5.6.2.4</ecNumber>
    </recommendedName>
</protein>
<evidence type="ECO:0000256" key="8">
    <source>
        <dbReference type="ARBA" id="ARBA00023235"/>
    </source>
</evidence>
<dbReference type="GO" id="GO:0005737">
    <property type="term" value="C:cytoplasm"/>
    <property type="evidence" value="ECO:0007669"/>
    <property type="project" value="TreeGrafter"/>
</dbReference>
<evidence type="ECO:0000256" key="5">
    <source>
        <dbReference type="ARBA" id="ARBA00022806"/>
    </source>
</evidence>
<name>A0A9P6AMM5_9AGAM</name>
<dbReference type="GO" id="GO:0003677">
    <property type="term" value="F:DNA binding"/>
    <property type="evidence" value="ECO:0007669"/>
    <property type="project" value="UniProtKB-KW"/>
</dbReference>
<dbReference type="GO" id="GO:0000724">
    <property type="term" value="P:double-strand break repair via homologous recombination"/>
    <property type="evidence" value="ECO:0007669"/>
    <property type="project" value="TreeGrafter"/>
</dbReference>
<comment type="catalytic activity">
    <reaction evidence="10 11">
        <text>Couples ATP hydrolysis with the unwinding of duplex DNA by translocating in the 3'-5' direction.</text>
        <dbReference type="EC" id="5.6.2.4"/>
    </reaction>
</comment>
<organism evidence="14 15">
    <name type="scientific">Hydnum rufescens UP504</name>
    <dbReference type="NCBI Taxonomy" id="1448309"/>
    <lineage>
        <taxon>Eukaryota</taxon>
        <taxon>Fungi</taxon>
        <taxon>Dikarya</taxon>
        <taxon>Basidiomycota</taxon>
        <taxon>Agaricomycotina</taxon>
        <taxon>Agaricomycetes</taxon>
        <taxon>Cantharellales</taxon>
        <taxon>Hydnaceae</taxon>
        <taxon>Hydnum</taxon>
    </lineage>
</organism>
<evidence type="ECO:0000259" key="12">
    <source>
        <dbReference type="PROSITE" id="PS51192"/>
    </source>
</evidence>
<comment type="caution">
    <text evidence="14">The sequence shown here is derived from an EMBL/GenBank/DDBJ whole genome shotgun (WGS) entry which is preliminary data.</text>
</comment>
<dbReference type="Pfam" id="PF16124">
    <property type="entry name" value="RecQ_Zn_bind"/>
    <property type="match status" value="1"/>
</dbReference>
<gene>
    <name evidence="14" type="ORF">BS47DRAFT_1398501</name>
</gene>
<evidence type="ECO:0000256" key="2">
    <source>
        <dbReference type="ARBA" id="ARBA00005446"/>
    </source>
</evidence>
<dbReference type="InterPro" id="IPR011545">
    <property type="entry name" value="DEAD/DEAH_box_helicase_dom"/>
</dbReference>
<dbReference type="GO" id="GO:0009378">
    <property type="term" value="F:four-way junction helicase activity"/>
    <property type="evidence" value="ECO:0007669"/>
    <property type="project" value="TreeGrafter"/>
</dbReference>
<dbReference type="PANTHER" id="PTHR13710:SF153">
    <property type="entry name" value="RECQ-LIKE DNA HELICASE BLM"/>
    <property type="match status" value="1"/>
</dbReference>
<evidence type="ECO:0000256" key="4">
    <source>
        <dbReference type="ARBA" id="ARBA00022801"/>
    </source>
</evidence>
<dbReference type="OrthoDB" id="10261556at2759"/>
<keyword evidence="15" id="KW-1185">Reference proteome</keyword>
<comment type="similarity">
    <text evidence="2 11">Belongs to the helicase family. RecQ subfamily.</text>
</comment>
<evidence type="ECO:0000256" key="7">
    <source>
        <dbReference type="ARBA" id="ARBA00023125"/>
    </source>
</evidence>
<dbReference type="InterPro" id="IPR014001">
    <property type="entry name" value="Helicase_ATP-bd"/>
</dbReference>
<keyword evidence="6 11" id="KW-0067">ATP-binding</keyword>
<evidence type="ECO:0000256" key="6">
    <source>
        <dbReference type="ARBA" id="ARBA00022840"/>
    </source>
</evidence>
<evidence type="ECO:0000313" key="14">
    <source>
        <dbReference type="EMBL" id="KAF9507571.1"/>
    </source>
</evidence>
<evidence type="ECO:0000256" key="11">
    <source>
        <dbReference type="RuleBase" id="RU364117"/>
    </source>
</evidence>
<keyword evidence="4 11" id="KW-0378">Hydrolase</keyword>
<dbReference type="Pfam" id="PF00271">
    <property type="entry name" value="Helicase_C"/>
    <property type="match status" value="1"/>
</dbReference>
<dbReference type="PROSITE" id="PS51192">
    <property type="entry name" value="HELICASE_ATP_BIND_1"/>
    <property type="match status" value="1"/>
</dbReference>
<dbReference type="NCBIfam" id="TIGR00614">
    <property type="entry name" value="recQ_fam"/>
    <property type="match status" value="1"/>
</dbReference>
<sequence>MAQSEVLSLPAIQLPDSWLREAKHWYEQACFLAIPTWITIFQQLEVIQAALERRDVFVLWPTGSGKSLCYQLPAVYESLQYGITVIISPLRTLILDQSLNLARTNVYVIRLSGDQSLEERQFMLNKLFQLTSCMLYVTPEMFFGRSCQDAISKLRIKKRLSRFVVDEAHCILEFGESFRKQYQRLSVLRQTYPDVPIMALTATANPKVMRETIKTLHIENCFVSRQPMDRSNLRYSVLWRAPGQGSIKSVFPIISRHQGQSGIVYCHGTATCTWLANKLKEQDIKAEGFHASLDPIDRRTRYDQWLRGELLVLVATVALGMGVDHPSVRFIIHWDVPKSLDAYIQETGRAGRDGLMAECVMMYMPRLWNGVLSNCVRSLSRDNSLSTAERSLAEKLAEKQIRCVNSYVMSNQCRHRYLLNYMGEEGAYHTCRPKACDTCIRPPHPIDMSVKARNLLRLLGSAIEKLQNPAGLLRIQYVTARKLANMYRGVTESDKAFSDLKLFGIGSKQNIALVDFFIAKLIELDILAEKLRLVHHGRDNGVIFTIEPGKHADDVIDLRQDVYIDFPPQVLRGGAQNKLVNWPVEEQTVELELSEENEEIMGDGDRESPEL</sequence>
<evidence type="ECO:0000256" key="1">
    <source>
        <dbReference type="ARBA" id="ARBA00004123"/>
    </source>
</evidence>
<dbReference type="GO" id="GO:0016787">
    <property type="term" value="F:hydrolase activity"/>
    <property type="evidence" value="ECO:0007669"/>
    <property type="project" value="UniProtKB-KW"/>
</dbReference>
<evidence type="ECO:0000259" key="13">
    <source>
        <dbReference type="PROSITE" id="PS51194"/>
    </source>
</evidence>
<evidence type="ECO:0000256" key="10">
    <source>
        <dbReference type="ARBA" id="ARBA00034617"/>
    </source>
</evidence>
<dbReference type="EMBL" id="MU129077">
    <property type="protein sequence ID" value="KAF9507571.1"/>
    <property type="molecule type" value="Genomic_DNA"/>
</dbReference>
<keyword evidence="7" id="KW-0238">DNA-binding</keyword>
<dbReference type="AlphaFoldDB" id="A0A9P6AMM5"/>
<evidence type="ECO:0000256" key="9">
    <source>
        <dbReference type="ARBA" id="ARBA00023242"/>
    </source>
</evidence>
<keyword evidence="8" id="KW-0413">Isomerase</keyword>
<dbReference type="SUPFAM" id="SSF52540">
    <property type="entry name" value="P-loop containing nucleoside triphosphate hydrolases"/>
    <property type="match status" value="1"/>
</dbReference>
<comment type="subcellular location">
    <subcellularLocation>
        <location evidence="1 11">Nucleus</location>
    </subcellularLocation>
</comment>
<feature type="domain" description="Helicase C-terminal" evidence="13">
    <location>
        <begin position="246"/>
        <end position="412"/>
    </location>
</feature>
<dbReference type="GO" id="GO:0005524">
    <property type="term" value="F:ATP binding"/>
    <property type="evidence" value="ECO:0007669"/>
    <property type="project" value="UniProtKB-KW"/>
</dbReference>
<dbReference type="InterPro" id="IPR027417">
    <property type="entry name" value="P-loop_NTPase"/>
</dbReference>
<dbReference type="CDD" id="cd17920">
    <property type="entry name" value="DEXHc_RecQ"/>
    <property type="match status" value="1"/>
</dbReference>
<keyword evidence="5 11" id="KW-0347">Helicase</keyword>
<evidence type="ECO:0000313" key="15">
    <source>
        <dbReference type="Proteomes" id="UP000886523"/>
    </source>
</evidence>
<dbReference type="GO" id="GO:0043138">
    <property type="term" value="F:3'-5' DNA helicase activity"/>
    <property type="evidence" value="ECO:0007669"/>
    <property type="project" value="UniProtKB-EC"/>
</dbReference>
<proteinExistence type="inferred from homology"/>
<dbReference type="GO" id="GO:0005694">
    <property type="term" value="C:chromosome"/>
    <property type="evidence" value="ECO:0007669"/>
    <property type="project" value="TreeGrafter"/>
</dbReference>
<dbReference type="InterPro" id="IPR032284">
    <property type="entry name" value="RecQ_Zn-bd"/>
</dbReference>
<dbReference type="InterPro" id="IPR004589">
    <property type="entry name" value="DNA_helicase_ATP-dep_RecQ"/>
</dbReference>
<dbReference type="PANTHER" id="PTHR13710">
    <property type="entry name" value="DNA HELICASE RECQ FAMILY MEMBER"/>
    <property type="match status" value="1"/>
</dbReference>
<dbReference type="GO" id="GO:0005634">
    <property type="term" value="C:nucleus"/>
    <property type="evidence" value="ECO:0007669"/>
    <property type="project" value="UniProtKB-SubCell"/>
</dbReference>
<reference evidence="14" key="1">
    <citation type="journal article" date="2020" name="Nat. Commun.">
        <title>Large-scale genome sequencing of mycorrhizal fungi provides insights into the early evolution of symbiotic traits.</title>
        <authorList>
            <person name="Miyauchi S."/>
            <person name="Kiss E."/>
            <person name="Kuo A."/>
            <person name="Drula E."/>
            <person name="Kohler A."/>
            <person name="Sanchez-Garcia M."/>
            <person name="Morin E."/>
            <person name="Andreopoulos B."/>
            <person name="Barry K.W."/>
            <person name="Bonito G."/>
            <person name="Buee M."/>
            <person name="Carver A."/>
            <person name="Chen C."/>
            <person name="Cichocki N."/>
            <person name="Clum A."/>
            <person name="Culley D."/>
            <person name="Crous P.W."/>
            <person name="Fauchery L."/>
            <person name="Girlanda M."/>
            <person name="Hayes R.D."/>
            <person name="Keri Z."/>
            <person name="LaButti K."/>
            <person name="Lipzen A."/>
            <person name="Lombard V."/>
            <person name="Magnuson J."/>
            <person name="Maillard F."/>
            <person name="Murat C."/>
            <person name="Nolan M."/>
            <person name="Ohm R.A."/>
            <person name="Pangilinan J."/>
            <person name="Pereira M.F."/>
            <person name="Perotto S."/>
            <person name="Peter M."/>
            <person name="Pfister S."/>
            <person name="Riley R."/>
            <person name="Sitrit Y."/>
            <person name="Stielow J.B."/>
            <person name="Szollosi G."/>
            <person name="Zifcakova L."/>
            <person name="Stursova M."/>
            <person name="Spatafora J.W."/>
            <person name="Tedersoo L."/>
            <person name="Vaario L.M."/>
            <person name="Yamada A."/>
            <person name="Yan M."/>
            <person name="Wang P."/>
            <person name="Xu J."/>
            <person name="Bruns T."/>
            <person name="Baldrian P."/>
            <person name="Vilgalys R."/>
            <person name="Dunand C."/>
            <person name="Henrissat B."/>
            <person name="Grigoriev I.V."/>
            <person name="Hibbett D."/>
            <person name="Nagy L.G."/>
            <person name="Martin F.M."/>
        </authorList>
    </citation>
    <scope>NUCLEOTIDE SEQUENCE</scope>
    <source>
        <strain evidence="14">UP504</strain>
    </source>
</reference>
<feature type="domain" description="Helicase ATP-binding" evidence="12">
    <location>
        <begin position="47"/>
        <end position="222"/>
    </location>
</feature>
<dbReference type="Gene3D" id="1.10.10.10">
    <property type="entry name" value="Winged helix-like DNA-binding domain superfamily/Winged helix DNA-binding domain"/>
    <property type="match status" value="1"/>
</dbReference>
<dbReference type="InterPro" id="IPR001650">
    <property type="entry name" value="Helicase_C-like"/>
</dbReference>
<dbReference type="SMART" id="SM00487">
    <property type="entry name" value="DEXDc"/>
    <property type="match status" value="1"/>
</dbReference>
<dbReference type="Pfam" id="PF00270">
    <property type="entry name" value="DEAD"/>
    <property type="match status" value="1"/>
</dbReference>
<keyword evidence="9 11" id="KW-0539">Nucleus</keyword>
<accession>A0A9P6AMM5</accession>
<dbReference type="EC" id="5.6.2.4" evidence="11"/>
<keyword evidence="3 11" id="KW-0547">Nucleotide-binding</keyword>
<dbReference type="PROSITE" id="PS51194">
    <property type="entry name" value="HELICASE_CTER"/>
    <property type="match status" value="1"/>
</dbReference>
<dbReference type="Gene3D" id="3.40.50.300">
    <property type="entry name" value="P-loop containing nucleotide triphosphate hydrolases"/>
    <property type="match status" value="2"/>
</dbReference>
<dbReference type="SMART" id="SM00490">
    <property type="entry name" value="HELICc"/>
    <property type="match status" value="1"/>
</dbReference>
<dbReference type="Proteomes" id="UP000886523">
    <property type="component" value="Unassembled WGS sequence"/>
</dbReference>